<evidence type="ECO:0000313" key="1">
    <source>
        <dbReference type="EMBL" id="MDI3233747.1"/>
    </source>
</evidence>
<dbReference type="RefSeq" id="WP_282354011.1">
    <property type="nucleotide sequence ID" value="NZ_JASBQV010000002.1"/>
</dbReference>
<dbReference type="Proteomes" id="UP001243286">
    <property type="component" value="Unassembled WGS sequence"/>
</dbReference>
<protein>
    <submittedName>
        <fullName evidence="1">Uncharacterized protein</fullName>
    </submittedName>
</protein>
<sequence length="88" mass="9888">MNTLSERYGVQGEVTVSVQAIEELLLCTVIDFGATVIRIKRLSGDAIAFSMKVHVEEKQLAALYQHLREQVNLQLGEEVLDYLQLIAK</sequence>
<keyword evidence="2" id="KW-1185">Reference proteome</keyword>
<accession>A0ABT6QYI1</accession>
<name>A0ABT6QYI1_9BACL</name>
<gene>
    <name evidence="1" type="ORF">QK289_01915</name>
</gene>
<comment type="caution">
    <text evidence="1">The sequence shown here is derived from an EMBL/GenBank/DDBJ whole genome shotgun (WGS) entry which is preliminary data.</text>
</comment>
<dbReference type="EMBL" id="JASBQV010000002">
    <property type="protein sequence ID" value="MDI3233747.1"/>
    <property type="molecule type" value="Genomic_DNA"/>
</dbReference>
<proteinExistence type="predicted"/>
<organism evidence="1 2">
    <name type="scientific">Exiguobacterium antarcticum</name>
    <dbReference type="NCBI Taxonomy" id="132920"/>
    <lineage>
        <taxon>Bacteria</taxon>
        <taxon>Bacillati</taxon>
        <taxon>Bacillota</taxon>
        <taxon>Bacilli</taxon>
        <taxon>Bacillales</taxon>
        <taxon>Bacillales Family XII. Incertae Sedis</taxon>
        <taxon>Exiguobacterium</taxon>
    </lineage>
</organism>
<evidence type="ECO:0000313" key="2">
    <source>
        <dbReference type="Proteomes" id="UP001243286"/>
    </source>
</evidence>
<reference evidence="1 2" key="1">
    <citation type="submission" date="2023-04" db="EMBL/GenBank/DDBJ databases">
        <title>Antarctic isolates genomes.</title>
        <authorList>
            <person name="Dimov S.G."/>
        </authorList>
    </citation>
    <scope>NUCLEOTIDE SEQUENCE [LARGE SCALE GENOMIC DNA]</scope>
    <source>
        <strain evidence="1 2">AL19</strain>
    </source>
</reference>